<evidence type="ECO:0000256" key="2">
    <source>
        <dbReference type="ARBA" id="ARBA00009142"/>
    </source>
</evidence>
<comment type="subcellular location">
    <subcellularLocation>
        <location evidence="1 8">Cell membrane</location>
        <topology evidence="1 8">Multi-pass membrane protein</topology>
    </subcellularLocation>
</comment>
<dbReference type="PANTHER" id="PTHR30269:SF37">
    <property type="entry name" value="MEMBRANE TRANSPORTER PROTEIN"/>
    <property type="match status" value="1"/>
</dbReference>
<organism evidence="9 10">
    <name type="scientific">Geomicrobium sediminis</name>
    <dbReference type="NCBI Taxonomy" id="1347788"/>
    <lineage>
        <taxon>Bacteria</taxon>
        <taxon>Bacillati</taxon>
        <taxon>Bacillota</taxon>
        <taxon>Bacilli</taxon>
        <taxon>Bacillales</taxon>
        <taxon>Geomicrobium</taxon>
    </lineage>
</organism>
<comment type="similarity">
    <text evidence="2 8">Belongs to the 4-toluene sulfonate uptake permease (TSUP) (TC 2.A.102) family.</text>
</comment>
<evidence type="ECO:0000256" key="4">
    <source>
        <dbReference type="ARBA" id="ARBA00022475"/>
    </source>
</evidence>
<reference evidence="9 10" key="1">
    <citation type="submission" date="2021-01" db="EMBL/GenBank/DDBJ databases">
        <title>Genomic Encyclopedia of Type Strains, Phase IV (KMG-IV): sequencing the most valuable type-strain genomes for metagenomic binning, comparative biology and taxonomic classification.</title>
        <authorList>
            <person name="Goeker M."/>
        </authorList>
    </citation>
    <scope>NUCLEOTIDE SEQUENCE [LARGE SCALE GENOMIC DNA]</scope>
    <source>
        <strain evidence="9 10">DSM 25540</strain>
    </source>
</reference>
<evidence type="ECO:0000256" key="3">
    <source>
        <dbReference type="ARBA" id="ARBA00022448"/>
    </source>
</evidence>
<gene>
    <name evidence="9" type="ORF">JOD17_001141</name>
</gene>
<feature type="transmembrane region" description="Helical" evidence="8">
    <location>
        <begin position="39"/>
        <end position="60"/>
    </location>
</feature>
<feature type="transmembrane region" description="Helical" evidence="8">
    <location>
        <begin position="160"/>
        <end position="179"/>
    </location>
</feature>
<feature type="transmembrane region" description="Helical" evidence="8">
    <location>
        <begin position="97"/>
        <end position="118"/>
    </location>
</feature>
<name>A0ABS2P9G6_9BACL</name>
<keyword evidence="7 8" id="KW-0472">Membrane</keyword>
<evidence type="ECO:0000313" key="10">
    <source>
        <dbReference type="Proteomes" id="UP000741863"/>
    </source>
</evidence>
<evidence type="ECO:0000256" key="7">
    <source>
        <dbReference type="ARBA" id="ARBA00023136"/>
    </source>
</evidence>
<proteinExistence type="inferred from homology"/>
<keyword evidence="6 8" id="KW-1133">Transmembrane helix</keyword>
<protein>
    <recommendedName>
        <fullName evidence="8">Probable membrane transporter protein</fullName>
    </recommendedName>
</protein>
<keyword evidence="4 8" id="KW-1003">Cell membrane</keyword>
<evidence type="ECO:0000256" key="1">
    <source>
        <dbReference type="ARBA" id="ARBA00004651"/>
    </source>
</evidence>
<evidence type="ECO:0000313" key="9">
    <source>
        <dbReference type="EMBL" id="MBM7632048.1"/>
    </source>
</evidence>
<dbReference type="Proteomes" id="UP000741863">
    <property type="component" value="Unassembled WGS sequence"/>
</dbReference>
<keyword evidence="10" id="KW-1185">Reference proteome</keyword>
<dbReference type="PANTHER" id="PTHR30269">
    <property type="entry name" value="TRANSMEMBRANE PROTEIN YFCA"/>
    <property type="match status" value="1"/>
</dbReference>
<keyword evidence="3" id="KW-0813">Transport</keyword>
<dbReference type="EMBL" id="JAFBEC010000003">
    <property type="protein sequence ID" value="MBM7632048.1"/>
    <property type="molecule type" value="Genomic_DNA"/>
</dbReference>
<sequence>MELLAFFSIVFVAAILQTSTGFGFSILATPFLLLLFEPVVAIQINLVLSLIISFCLYPAVKSGSNKNVLLRLWASAVIGLPVGIFILQIMHVDALKAMIAVLMIILTILLLNQISFAATKGREYVVGGVSGLLTSSIGMPGPPLLIYLSGTGASKAYTRATTLTFFLGVYLVTIVAQMMTIGTEFVVWEYSLYALPVVLLGLFIGKNLYPKLNAKVFQMIVYGLLLFTASYLLIEVLFL</sequence>
<accession>A0ABS2P9G6</accession>
<evidence type="ECO:0000256" key="8">
    <source>
        <dbReference type="RuleBase" id="RU363041"/>
    </source>
</evidence>
<comment type="caution">
    <text evidence="9">The sequence shown here is derived from an EMBL/GenBank/DDBJ whole genome shotgun (WGS) entry which is preliminary data.</text>
</comment>
<evidence type="ECO:0000256" key="5">
    <source>
        <dbReference type="ARBA" id="ARBA00022692"/>
    </source>
</evidence>
<feature type="transmembrane region" description="Helical" evidence="8">
    <location>
        <begin position="72"/>
        <end position="90"/>
    </location>
</feature>
<evidence type="ECO:0000256" key="6">
    <source>
        <dbReference type="ARBA" id="ARBA00022989"/>
    </source>
</evidence>
<keyword evidence="5 8" id="KW-0812">Transmembrane</keyword>
<feature type="transmembrane region" description="Helical" evidence="8">
    <location>
        <begin position="216"/>
        <end position="234"/>
    </location>
</feature>
<dbReference type="InterPro" id="IPR052017">
    <property type="entry name" value="TSUP"/>
</dbReference>
<dbReference type="RefSeq" id="WP_204696115.1">
    <property type="nucleotide sequence ID" value="NZ_JAFBEC010000003.1"/>
</dbReference>
<dbReference type="InterPro" id="IPR002781">
    <property type="entry name" value="TM_pro_TauE-like"/>
</dbReference>
<dbReference type="Pfam" id="PF01925">
    <property type="entry name" value="TauE"/>
    <property type="match status" value="1"/>
</dbReference>
<feature type="transmembrane region" description="Helical" evidence="8">
    <location>
        <begin position="185"/>
        <end position="204"/>
    </location>
</feature>
<feature type="transmembrane region" description="Helical" evidence="8">
    <location>
        <begin position="124"/>
        <end position="148"/>
    </location>
</feature>
<feature type="transmembrane region" description="Helical" evidence="8">
    <location>
        <begin position="6"/>
        <end position="27"/>
    </location>
</feature>